<reference evidence="19" key="1">
    <citation type="submission" date="2014-09" db="EMBL/GenBank/DDBJ databases">
        <authorList>
            <person name="Illeghems K.G."/>
        </authorList>
    </citation>
    <scope>NUCLEOTIDE SEQUENCE [LARGE SCALE GENOMIC DNA]</scope>
    <source>
        <strain evidence="19">LMG 23848T</strain>
    </source>
</reference>
<evidence type="ECO:0000259" key="17">
    <source>
        <dbReference type="PROSITE" id="PS50035"/>
    </source>
</evidence>
<dbReference type="EC" id="2.7.8.-" evidence="15"/>
<evidence type="ECO:0000256" key="1">
    <source>
        <dbReference type="ARBA" id="ARBA00003145"/>
    </source>
</evidence>
<dbReference type="CDD" id="cd09157">
    <property type="entry name" value="PLDc_CLS_unchar2_1"/>
    <property type="match status" value="1"/>
</dbReference>
<dbReference type="Gene3D" id="3.30.870.10">
    <property type="entry name" value="Endonuclease Chain A"/>
    <property type="match status" value="2"/>
</dbReference>
<name>A0A0U5F5V6_9PROT</name>
<comment type="subcellular location">
    <subcellularLocation>
        <location evidence="3">Cell membrane</location>
        <topology evidence="3">Multi-pass membrane protein</topology>
    </subcellularLocation>
    <subcellularLocation>
        <location evidence="2">Secreted</location>
    </subcellularLocation>
</comment>
<evidence type="ECO:0000256" key="6">
    <source>
        <dbReference type="ARBA" id="ARBA00022525"/>
    </source>
</evidence>
<keyword evidence="5" id="KW-0444">Lipid biosynthesis</keyword>
<dbReference type="PANTHER" id="PTHR21248">
    <property type="entry name" value="CARDIOLIPIN SYNTHASE"/>
    <property type="match status" value="1"/>
</dbReference>
<comment type="function">
    <text evidence="1">Could be a virulence factor.</text>
</comment>
<dbReference type="SUPFAM" id="SSF56024">
    <property type="entry name" value="Phospholipase D/nuclease"/>
    <property type="match status" value="2"/>
</dbReference>
<evidence type="ECO:0000256" key="11">
    <source>
        <dbReference type="ARBA" id="ARBA00023098"/>
    </source>
</evidence>
<keyword evidence="9" id="KW-0677">Repeat</keyword>
<keyword evidence="13" id="KW-0594">Phospholipid biosynthesis</keyword>
<evidence type="ECO:0000256" key="14">
    <source>
        <dbReference type="ARBA" id="ARBA00023264"/>
    </source>
</evidence>
<dbReference type="Pfam" id="PF13091">
    <property type="entry name" value="PLDc_2"/>
    <property type="match status" value="2"/>
</dbReference>
<dbReference type="InterPro" id="IPR025202">
    <property type="entry name" value="PLD-like_dom"/>
</dbReference>
<keyword evidence="10 16" id="KW-1133">Transmembrane helix</keyword>
<feature type="transmembrane region" description="Helical" evidence="16">
    <location>
        <begin position="27"/>
        <end position="47"/>
    </location>
</feature>
<dbReference type="PROSITE" id="PS50035">
    <property type="entry name" value="PLD"/>
    <property type="match status" value="2"/>
</dbReference>
<dbReference type="SMART" id="SM00155">
    <property type="entry name" value="PLDc"/>
    <property type="match status" value="2"/>
</dbReference>
<protein>
    <recommendedName>
        <fullName evidence="15">Cardiolipin synthase</fullName>
        <ecNumber evidence="15">2.7.8.-</ecNumber>
    </recommendedName>
</protein>
<sequence length="490" mass="55399">MLWTPAACCESILSTMLFDLPFSATDFLIACARLTLVTSVSLHILLTKRNTSSAIGWIGVCILMPFLGTVLYLMFGINRVTRLAKKLVGDRTSHRQDNVDLSSWNRELDGQFAPLALMVGKLTTRPVVGNNSITCLHDGDGAYPHMLEAIENARKSILLCSYIFRHDAIGQLFADKLIAAHKRGVNVRVLVDGIGSGYFLSPIYRYLKREGVPCARFMHSLLPWRMPFLNLRNHRKILVIDGCIGFMGGLNIADDNLVTRKPKHPVSDTHFQIEGPVVHQLAQVAAWDWYFTTGEQLNRDLFLQEHAGKGTSLARIVTAGPDTDLEKIEYTMLQAITLSRKSIRLMTPYFLPGARFLSELGLAALRGVQVDLIIPLHSNHRPLDWACAANISPLLDTGVRVWHANPPFNHSKLMVVDKAWSFVGSSNLDIRSLRLNFEINMETYDVTMAEILDDFICQHRNRRLTHYDLDKRNRLTRIRDSFARLFMPYL</sequence>
<dbReference type="EMBL" id="LN609302">
    <property type="protein sequence ID" value="CEF55902.1"/>
    <property type="molecule type" value="Genomic_DNA"/>
</dbReference>
<dbReference type="InterPro" id="IPR022924">
    <property type="entry name" value="Cardiolipin_synthase"/>
</dbReference>
<keyword evidence="6" id="KW-0964">Secreted</keyword>
<evidence type="ECO:0000256" key="16">
    <source>
        <dbReference type="SAM" id="Phobius"/>
    </source>
</evidence>
<evidence type="ECO:0000256" key="10">
    <source>
        <dbReference type="ARBA" id="ARBA00022989"/>
    </source>
</evidence>
<accession>A0A0U5F5V6</accession>
<evidence type="ECO:0000256" key="4">
    <source>
        <dbReference type="ARBA" id="ARBA00022475"/>
    </source>
</evidence>
<evidence type="ECO:0000256" key="13">
    <source>
        <dbReference type="ARBA" id="ARBA00023209"/>
    </source>
</evidence>
<proteinExistence type="predicted"/>
<evidence type="ECO:0000256" key="7">
    <source>
        <dbReference type="ARBA" id="ARBA00022679"/>
    </source>
</evidence>
<dbReference type="GO" id="GO:0005576">
    <property type="term" value="C:extracellular region"/>
    <property type="evidence" value="ECO:0007669"/>
    <property type="project" value="UniProtKB-SubCell"/>
</dbReference>
<evidence type="ECO:0000256" key="9">
    <source>
        <dbReference type="ARBA" id="ARBA00022737"/>
    </source>
</evidence>
<evidence type="ECO:0000313" key="19">
    <source>
        <dbReference type="Proteomes" id="UP000068250"/>
    </source>
</evidence>
<evidence type="ECO:0000256" key="12">
    <source>
        <dbReference type="ARBA" id="ARBA00023136"/>
    </source>
</evidence>
<evidence type="ECO:0000256" key="15">
    <source>
        <dbReference type="NCBIfam" id="TIGR04265"/>
    </source>
</evidence>
<keyword evidence="14" id="KW-1208">Phospholipid metabolism</keyword>
<gene>
    <name evidence="18" type="primary">cls</name>
    <name evidence="18" type="ORF">AGA_1678</name>
</gene>
<keyword evidence="12 16" id="KW-0472">Membrane</keyword>
<dbReference type="InterPro" id="IPR001736">
    <property type="entry name" value="PLipase_D/transphosphatidylase"/>
</dbReference>
<evidence type="ECO:0000256" key="5">
    <source>
        <dbReference type="ARBA" id="ARBA00022516"/>
    </source>
</evidence>
<feature type="domain" description="PLD phosphodiesterase" evidence="17">
    <location>
        <begin position="405"/>
        <end position="432"/>
    </location>
</feature>
<dbReference type="Pfam" id="PF13396">
    <property type="entry name" value="PLDc_N"/>
    <property type="match status" value="1"/>
</dbReference>
<feature type="transmembrane region" description="Helical" evidence="16">
    <location>
        <begin position="54"/>
        <end position="75"/>
    </location>
</feature>
<organism evidence="18 19">
    <name type="scientific">Acetobacter ghanensis</name>
    <dbReference type="NCBI Taxonomy" id="431306"/>
    <lineage>
        <taxon>Bacteria</taxon>
        <taxon>Pseudomonadati</taxon>
        <taxon>Pseudomonadota</taxon>
        <taxon>Alphaproteobacteria</taxon>
        <taxon>Acetobacterales</taxon>
        <taxon>Acetobacteraceae</taxon>
        <taxon>Acetobacter</taxon>
    </lineage>
</organism>
<evidence type="ECO:0000256" key="8">
    <source>
        <dbReference type="ARBA" id="ARBA00022692"/>
    </source>
</evidence>
<evidence type="ECO:0000256" key="3">
    <source>
        <dbReference type="ARBA" id="ARBA00004651"/>
    </source>
</evidence>
<evidence type="ECO:0000313" key="18">
    <source>
        <dbReference type="EMBL" id="CEF55902.1"/>
    </source>
</evidence>
<keyword evidence="7 18" id="KW-0808">Transferase</keyword>
<dbReference type="GO" id="GO:0032049">
    <property type="term" value="P:cardiolipin biosynthetic process"/>
    <property type="evidence" value="ECO:0007669"/>
    <property type="project" value="UniProtKB-UniRule"/>
</dbReference>
<dbReference type="PATRIC" id="fig|431306.5.peg.1712"/>
<dbReference type="PANTHER" id="PTHR21248:SF22">
    <property type="entry name" value="PHOSPHOLIPASE D"/>
    <property type="match status" value="1"/>
</dbReference>
<dbReference type="AlphaFoldDB" id="A0A0U5F5V6"/>
<evidence type="ECO:0000256" key="2">
    <source>
        <dbReference type="ARBA" id="ARBA00004613"/>
    </source>
</evidence>
<dbReference type="GO" id="GO:0005886">
    <property type="term" value="C:plasma membrane"/>
    <property type="evidence" value="ECO:0007669"/>
    <property type="project" value="UniProtKB-SubCell"/>
</dbReference>
<dbReference type="NCBIfam" id="TIGR04265">
    <property type="entry name" value="bac_cardiolipin"/>
    <property type="match status" value="1"/>
</dbReference>
<feature type="domain" description="PLD phosphodiesterase" evidence="17">
    <location>
        <begin position="229"/>
        <end position="256"/>
    </location>
</feature>
<keyword evidence="4" id="KW-1003">Cell membrane</keyword>
<keyword evidence="8 16" id="KW-0812">Transmembrane</keyword>
<keyword evidence="11" id="KW-0443">Lipid metabolism</keyword>
<dbReference type="GO" id="GO:0008808">
    <property type="term" value="F:cardiolipin synthase activity"/>
    <property type="evidence" value="ECO:0007669"/>
    <property type="project" value="UniProtKB-UniRule"/>
</dbReference>
<dbReference type="Proteomes" id="UP000068250">
    <property type="component" value="Chromosome I"/>
</dbReference>
<dbReference type="STRING" id="431306.AGA_1678"/>
<dbReference type="InterPro" id="IPR027379">
    <property type="entry name" value="CLS_N"/>
</dbReference>